<keyword evidence="2" id="KW-1185">Reference proteome</keyword>
<evidence type="ECO:0000313" key="1">
    <source>
        <dbReference type="EMBL" id="GFO60949.1"/>
    </source>
</evidence>
<sequence length="161" mass="18303">MRELTDSELKAKLGQAMGLLQECIQALTNSPRILMPIAMAAQAYDIDLGKLYQYCRLGRMRSTCDGEGYKVAAEEMDRVFYPPVRTMLLETASKAYGVNLTRLRLYCTRGWVVAQKFNGTYYVTPQEMDRVFRGVVSKKPALPIPAEAPKWKESKRRRGAK</sequence>
<dbReference type="AlphaFoldDB" id="A0A6V8MMR7"/>
<protein>
    <submittedName>
        <fullName evidence="1">Uncharacterized protein</fullName>
    </submittedName>
</protein>
<dbReference type="Proteomes" id="UP000556026">
    <property type="component" value="Unassembled WGS sequence"/>
</dbReference>
<organism evidence="1 2">
    <name type="scientific">Geomonas silvestris</name>
    <dbReference type="NCBI Taxonomy" id="2740184"/>
    <lineage>
        <taxon>Bacteria</taxon>
        <taxon>Pseudomonadati</taxon>
        <taxon>Thermodesulfobacteriota</taxon>
        <taxon>Desulfuromonadia</taxon>
        <taxon>Geobacterales</taxon>
        <taxon>Geobacteraceae</taxon>
        <taxon>Geomonas</taxon>
    </lineage>
</organism>
<comment type="caution">
    <text evidence="1">The sequence shown here is derived from an EMBL/GenBank/DDBJ whole genome shotgun (WGS) entry which is preliminary data.</text>
</comment>
<gene>
    <name evidence="1" type="ORF">GMST_32740</name>
</gene>
<dbReference type="RefSeq" id="WP_183355757.1">
    <property type="nucleotide sequence ID" value="NZ_BLXX01000011.1"/>
</dbReference>
<proteinExistence type="predicted"/>
<reference evidence="2" key="1">
    <citation type="submission" date="2020-06" db="EMBL/GenBank/DDBJ databases">
        <title>Draft genomic sequence of Geomonas sp. Red330.</title>
        <authorList>
            <person name="Itoh H."/>
            <person name="Zhenxing X."/>
            <person name="Ushijima N."/>
            <person name="Masuda Y."/>
            <person name="Shiratori Y."/>
            <person name="Senoo K."/>
        </authorList>
    </citation>
    <scope>NUCLEOTIDE SEQUENCE [LARGE SCALE GENOMIC DNA]</scope>
    <source>
        <strain evidence="2">Red330</strain>
    </source>
</reference>
<accession>A0A6V8MMR7</accession>
<name>A0A6V8MMR7_9BACT</name>
<dbReference type="EMBL" id="BLXX01000011">
    <property type="protein sequence ID" value="GFO60949.1"/>
    <property type="molecule type" value="Genomic_DNA"/>
</dbReference>
<evidence type="ECO:0000313" key="2">
    <source>
        <dbReference type="Proteomes" id="UP000556026"/>
    </source>
</evidence>